<dbReference type="EMBL" id="CP000112">
    <property type="protein sequence ID" value="ABB37905.1"/>
    <property type="molecule type" value="Genomic_DNA"/>
</dbReference>
<dbReference type="SMR" id="Q313J1"/>
<protein>
    <submittedName>
        <fullName evidence="1">Pyridoxamine 5'-phosphate oxidase-related FMN-binding protein</fullName>
    </submittedName>
</protein>
<dbReference type="KEGG" id="dde:Dde_1104"/>
<dbReference type="DNASU" id="3755415"/>
<dbReference type="RefSeq" id="WP_011367134.1">
    <property type="nucleotide sequence ID" value="NC_007519.1"/>
</dbReference>
<dbReference type="Proteomes" id="UP000002710">
    <property type="component" value="Chromosome"/>
</dbReference>
<dbReference type="eggNOG" id="COG3467">
    <property type="taxonomic scope" value="Bacteria"/>
</dbReference>
<dbReference type="InterPro" id="IPR012349">
    <property type="entry name" value="Split_barrel_FMN-bd"/>
</dbReference>
<dbReference type="AlphaFoldDB" id="Q313J1"/>
<dbReference type="PANTHER" id="PTHR34071:SF2">
    <property type="entry name" value="FLAVIN-NUCLEOTIDE-BINDING PROTEIN"/>
    <property type="match status" value="1"/>
</dbReference>
<name>Q313J1_OLEA2</name>
<gene>
    <name evidence="1" type="ordered locus">Dde_1104</name>
</gene>
<dbReference type="PANTHER" id="PTHR34071">
    <property type="entry name" value="5-NITROIMIDAZOLE ANTIBIOTICS RESISTANCE PROTEIN, NIMA-FAMILY-RELATED PROTEIN-RELATED"/>
    <property type="match status" value="1"/>
</dbReference>
<dbReference type="STRING" id="207559.Dde_1104"/>
<dbReference type="InterPro" id="IPR024747">
    <property type="entry name" value="Pyridox_Oxase-rel"/>
</dbReference>
<organism evidence="1 2">
    <name type="scientific">Oleidesulfovibrio alaskensis (strain ATCC BAA-1058 / DSM 17464 / G20)</name>
    <name type="common">Desulfovibrio alaskensis</name>
    <dbReference type="NCBI Taxonomy" id="207559"/>
    <lineage>
        <taxon>Bacteria</taxon>
        <taxon>Pseudomonadati</taxon>
        <taxon>Thermodesulfobacteriota</taxon>
        <taxon>Desulfovibrionia</taxon>
        <taxon>Desulfovibrionales</taxon>
        <taxon>Desulfovibrionaceae</taxon>
        <taxon>Oleidesulfovibrio</taxon>
    </lineage>
</organism>
<proteinExistence type="predicted"/>
<reference evidence="1 2" key="1">
    <citation type="journal article" date="2011" name="J. Bacteriol.">
        <title>Complete genome sequence and updated annotation of Desulfovibrio alaskensis G20.</title>
        <authorList>
            <person name="Hauser L.J."/>
            <person name="Land M.L."/>
            <person name="Brown S.D."/>
            <person name="Larimer F."/>
            <person name="Keller K.L."/>
            <person name="Rapp-Giles B.J."/>
            <person name="Price M.N."/>
            <person name="Lin M."/>
            <person name="Bruce D.C."/>
            <person name="Detter J.C."/>
            <person name="Tapia R."/>
            <person name="Han C.S."/>
            <person name="Goodwin L.A."/>
            <person name="Cheng J.F."/>
            <person name="Pitluck S."/>
            <person name="Copeland A."/>
            <person name="Lucas S."/>
            <person name="Nolan M."/>
            <person name="Lapidus A.L."/>
            <person name="Palumbo A.V."/>
            <person name="Wall J.D."/>
        </authorList>
    </citation>
    <scope>NUCLEOTIDE SEQUENCE [LARGE SCALE GENOMIC DNA]</scope>
    <source>
        <strain evidence="2">ATCC BAA 1058 / DSM 17464 / G20</strain>
    </source>
</reference>
<dbReference type="Gene3D" id="2.30.110.10">
    <property type="entry name" value="Electron Transport, Fmn-binding Protein, Chain A"/>
    <property type="match status" value="1"/>
</dbReference>
<sequence length="156" mass="17053">MHRHNRETTSPETIEAILSRATWCTVSMVTPQGTPYAVPLNYGHQGTTLYAHCALRGTKLDILRHNPRVWVTVVSNAVFYDGGPDAGACKAGTFFSSLMASGTAQIITAEDERLHAMQCLLQQFGIADRPLGDAMRVTTLIRIDLGDITTKERPAP</sequence>
<keyword evidence="2" id="KW-1185">Reference proteome</keyword>
<evidence type="ECO:0000313" key="1">
    <source>
        <dbReference type="EMBL" id="ABB37905.1"/>
    </source>
</evidence>
<dbReference type="SUPFAM" id="SSF50475">
    <property type="entry name" value="FMN-binding split barrel"/>
    <property type="match status" value="1"/>
</dbReference>
<accession>Q313J1</accession>
<evidence type="ECO:0000313" key="2">
    <source>
        <dbReference type="Proteomes" id="UP000002710"/>
    </source>
</evidence>
<dbReference type="HOGENOM" id="CLU_067890_2_1_7"/>
<dbReference type="Pfam" id="PF12900">
    <property type="entry name" value="Pyridox_ox_2"/>
    <property type="match status" value="1"/>
</dbReference>